<feature type="domain" description="Core-binding (CB)" evidence="6">
    <location>
        <begin position="22"/>
        <end position="97"/>
    </location>
</feature>
<proteinExistence type="inferred from homology"/>
<comment type="similarity">
    <text evidence="1">Belongs to the 'phage' integrase family.</text>
</comment>
<dbReference type="Gene3D" id="1.10.150.130">
    <property type="match status" value="1"/>
</dbReference>
<dbReference type="PANTHER" id="PTHR30349:SF64">
    <property type="entry name" value="PROPHAGE INTEGRASE INTD-RELATED"/>
    <property type="match status" value="1"/>
</dbReference>
<sequence>MIAITYNNLVDNNLATNFSGCNTDERILEIWLYGKSPRTQGSYKSVAGAFLAFVNKPLQTVTVADIFHWVETIAPNLKPSSVKTKLYTIKSLCSFASKIGYCQFNVGAAIKPPKVADELHKKCLKVEAIKAMANSTERLRDSLLIRFAYLSGLRAAELSALTWGQFRDGKLYVTGKGTKNRTIIIPESFLLELLELKPVNASDDSPVFVSRKKNGGHHGHLSRIYISKLIKDAAIKAGETDKVSAHWLRHSHAYNALKNGADIAVIRDSLGHASLVTTSKYVGLDPDDSSSLYLSI</sequence>
<gene>
    <name evidence="7" type="ORF">NG792_27845</name>
</gene>
<dbReference type="PROSITE" id="PS51900">
    <property type="entry name" value="CB"/>
    <property type="match status" value="1"/>
</dbReference>
<dbReference type="SUPFAM" id="SSF56349">
    <property type="entry name" value="DNA breaking-rejoining enzymes"/>
    <property type="match status" value="1"/>
</dbReference>
<dbReference type="InterPro" id="IPR010998">
    <property type="entry name" value="Integrase_recombinase_N"/>
</dbReference>
<dbReference type="InterPro" id="IPR050090">
    <property type="entry name" value="Tyrosine_recombinase_XerCD"/>
</dbReference>
<dbReference type="EMBL" id="JAMXFA010000073">
    <property type="protein sequence ID" value="MCT7981540.1"/>
    <property type="molecule type" value="Genomic_DNA"/>
</dbReference>
<evidence type="ECO:0000256" key="4">
    <source>
        <dbReference type="PROSITE-ProRule" id="PRU01248"/>
    </source>
</evidence>
<dbReference type="PANTHER" id="PTHR30349">
    <property type="entry name" value="PHAGE INTEGRASE-RELATED"/>
    <property type="match status" value="1"/>
</dbReference>
<dbReference type="Pfam" id="PF00589">
    <property type="entry name" value="Phage_integrase"/>
    <property type="match status" value="1"/>
</dbReference>
<dbReference type="PROSITE" id="PS51898">
    <property type="entry name" value="TYR_RECOMBINASE"/>
    <property type="match status" value="1"/>
</dbReference>
<evidence type="ECO:0000313" key="8">
    <source>
        <dbReference type="Proteomes" id="UP001525961"/>
    </source>
</evidence>
<dbReference type="RefSeq" id="WP_261237701.1">
    <property type="nucleotide sequence ID" value="NZ_JAMXFA010000073.1"/>
</dbReference>
<dbReference type="CDD" id="cd00397">
    <property type="entry name" value="DNA_BRE_C"/>
    <property type="match status" value="1"/>
</dbReference>
<keyword evidence="2 4" id="KW-0238">DNA-binding</keyword>
<name>A0ABT2NIJ5_9CYAN</name>
<keyword evidence="8" id="KW-1185">Reference proteome</keyword>
<dbReference type="InterPro" id="IPR002104">
    <property type="entry name" value="Integrase_catalytic"/>
</dbReference>
<organism evidence="7 8">
    <name type="scientific">Laspinema olomoucense D3b</name>
    <dbReference type="NCBI Taxonomy" id="2953688"/>
    <lineage>
        <taxon>Bacteria</taxon>
        <taxon>Bacillati</taxon>
        <taxon>Cyanobacteriota</taxon>
        <taxon>Cyanophyceae</taxon>
        <taxon>Oscillatoriophycideae</taxon>
        <taxon>Oscillatoriales</taxon>
        <taxon>Laspinemataceae</taxon>
        <taxon>Laspinema</taxon>
        <taxon>Laspinema olomoucense</taxon>
    </lineage>
</organism>
<dbReference type="InterPro" id="IPR013762">
    <property type="entry name" value="Integrase-like_cat_sf"/>
</dbReference>
<comment type="caution">
    <text evidence="7">The sequence shown here is derived from an EMBL/GenBank/DDBJ whole genome shotgun (WGS) entry which is preliminary data.</text>
</comment>
<dbReference type="InterPro" id="IPR044068">
    <property type="entry name" value="CB"/>
</dbReference>
<dbReference type="Proteomes" id="UP001525961">
    <property type="component" value="Unassembled WGS sequence"/>
</dbReference>
<dbReference type="Gene3D" id="1.10.443.10">
    <property type="entry name" value="Intergrase catalytic core"/>
    <property type="match status" value="1"/>
</dbReference>
<evidence type="ECO:0000259" key="6">
    <source>
        <dbReference type="PROSITE" id="PS51900"/>
    </source>
</evidence>
<dbReference type="InterPro" id="IPR011010">
    <property type="entry name" value="DNA_brk_join_enz"/>
</dbReference>
<keyword evidence="3" id="KW-0233">DNA recombination</keyword>
<evidence type="ECO:0000256" key="2">
    <source>
        <dbReference type="ARBA" id="ARBA00023125"/>
    </source>
</evidence>
<accession>A0ABT2NIJ5</accession>
<evidence type="ECO:0000256" key="1">
    <source>
        <dbReference type="ARBA" id="ARBA00008857"/>
    </source>
</evidence>
<feature type="domain" description="Tyr recombinase" evidence="5">
    <location>
        <begin position="119"/>
        <end position="294"/>
    </location>
</feature>
<evidence type="ECO:0000313" key="7">
    <source>
        <dbReference type="EMBL" id="MCT7981540.1"/>
    </source>
</evidence>
<evidence type="ECO:0000259" key="5">
    <source>
        <dbReference type="PROSITE" id="PS51898"/>
    </source>
</evidence>
<reference evidence="7 8" key="1">
    <citation type="journal article" date="2022" name="Front. Microbiol.">
        <title>High genomic differentiation and limited gene flow indicate recent cryptic speciation within the genus Laspinema (cyanobacteria).</title>
        <authorList>
            <person name="Stanojkovic A."/>
            <person name="Skoupy S."/>
            <person name="Skaloud P."/>
            <person name="Dvorak P."/>
        </authorList>
    </citation>
    <scope>NUCLEOTIDE SEQUENCE [LARGE SCALE GENOMIC DNA]</scope>
    <source>
        <strain evidence="7 8">D3b</strain>
    </source>
</reference>
<protein>
    <submittedName>
        <fullName evidence="7">Tyrosine-type recombinase/integrase</fullName>
    </submittedName>
</protein>
<evidence type="ECO:0000256" key="3">
    <source>
        <dbReference type="ARBA" id="ARBA00023172"/>
    </source>
</evidence>